<dbReference type="GO" id="GO:0005886">
    <property type="term" value="C:plasma membrane"/>
    <property type="evidence" value="ECO:0007669"/>
    <property type="project" value="TreeGrafter"/>
</dbReference>
<protein>
    <submittedName>
        <fullName evidence="7">Ca2+:H+ antiporter</fullName>
    </submittedName>
</protein>
<evidence type="ECO:0000313" key="7">
    <source>
        <dbReference type="EMBL" id="RKT01948.1"/>
    </source>
</evidence>
<dbReference type="AlphaFoldDB" id="A0A495SNU6"/>
<dbReference type="Proteomes" id="UP000272428">
    <property type="component" value="Unassembled WGS sequence"/>
</dbReference>
<feature type="transmembrane region" description="Helical" evidence="5">
    <location>
        <begin position="254"/>
        <end position="276"/>
    </location>
</feature>
<feature type="transmembrane region" description="Helical" evidence="5">
    <location>
        <begin position="288"/>
        <end position="309"/>
    </location>
</feature>
<comment type="subcellular location">
    <subcellularLocation>
        <location evidence="1">Membrane</location>
        <topology evidence="1">Multi-pass membrane protein</topology>
    </subcellularLocation>
</comment>
<feature type="domain" description="Sodium/calcium exchanger membrane region" evidence="6">
    <location>
        <begin position="32"/>
        <end position="188"/>
    </location>
</feature>
<dbReference type="InterPro" id="IPR004837">
    <property type="entry name" value="NaCa_Exmemb"/>
</dbReference>
<keyword evidence="3 5" id="KW-1133">Transmembrane helix</keyword>
<keyword evidence="8" id="KW-1185">Reference proteome</keyword>
<dbReference type="PANTHER" id="PTHR37958">
    <property type="entry name" value="SODIUM-POTASSIUM/PROTON ANTIPORTER CHAA"/>
    <property type="match status" value="1"/>
</dbReference>
<feature type="transmembrane region" description="Helical" evidence="5">
    <location>
        <begin position="64"/>
        <end position="89"/>
    </location>
</feature>
<dbReference type="GO" id="GO:0015385">
    <property type="term" value="F:sodium:proton antiporter activity"/>
    <property type="evidence" value="ECO:0007669"/>
    <property type="project" value="TreeGrafter"/>
</dbReference>
<dbReference type="Pfam" id="PF01699">
    <property type="entry name" value="Na_Ca_ex"/>
    <property type="match status" value="2"/>
</dbReference>
<evidence type="ECO:0000259" key="6">
    <source>
        <dbReference type="Pfam" id="PF01699"/>
    </source>
</evidence>
<dbReference type="GO" id="GO:0015386">
    <property type="term" value="F:potassium:proton antiporter activity"/>
    <property type="evidence" value="ECO:0007669"/>
    <property type="project" value="TreeGrafter"/>
</dbReference>
<feature type="transmembrane region" description="Helical" evidence="5">
    <location>
        <begin position="6"/>
        <end position="25"/>
    </location>
</feature>
<dbReference type="EMBL" id="RBXB01000001">
    <property type="protein sequence ID" value="RKT01948.1"/>
    <property type="molecule type" value="Genomic_DNA"/>
</dbReference>
<dbReference type="PANTHER" id="PTHR37958:SF1">
    <property type="entry name" value="SODIUM-POTASSIUM_PROTON ANTIPORTER CHAA"/>
    <property type="match status" value="1"/>
</dbReference>
<dbReference type="Gene3D" id="1.20.1420.30">
    <property type="entry name" value="NCX, central ion-binding region"/>
    <property type="match status" value="1"/>
</dbReference>
<accession>A0A495SNU6</accession>
<organism evidence="7 8">
    <name type="scientific">Chryseobacterium defluvii</name>
    <dbReference type="NCBI Taxonomy" id="160396"/>
    <lineage>
        <taxon>Bacteria</taxon>
        <taxon>Pseudomonadati</taxon>
        <taxon>Bacteroidota</taxon>
        <taxon>Flavobacteriia</taxon>
        <taxon>Flavobacteriales</taxon>
        <taxon>Weeksellaceae</taxon>
        <taxon>Chryseobacterium group</taxon>
        <taxon>Chryseobacterium</taxon>
    </lineage>
</organism>
<comment type="caution">
    <text evidence="7">The sequence shown here is derived from an EMBL/GenBank/DDBJ whole genome shotgun (WGS) entry which is preliminary data.</text>
</comment>
<feature type="transmembrane region" description="Helical" evidence="5">
    <location>
        <begin position="169"/>
        <end position="189"/>
    </location>
</feature>
<keyword evidence="2 5" id="KW-0812">Transmembrane</keyword>
<evidence type="ECO:0000256" key="4">
    <source>
        <dbReference type="ARBA" id="ARBA00023136"/>
    </source>
</evidence>
<dbReference type="InterPro" id="IPR044880">
    <property type="entry name" value="NCX_ion-bd_dom_sf"/>
</dbReference>
<feature type="transmembrane region" description="Helical" evidence="5">
    <location>
        <begin position="215"/>
        <end position="234"/>
    </location>
</feature>
<feature type="domain" description="Sodium/calcium exchanger membrane region" evidence="6">
    <location>
        <begin position="219"/>
        <end position="361"/>
    </location>
</feature>
<feature type="transmembrane region" description="Helical" evidence="5">
    <location>
        <begin position="32"/>
        <end position="52"/>
    </location>
</feature>
<dbReference type="RefSeq" id="WP_121460819.1">
    <property type="nucleotide sequence ID" value="NZ_RBXB01000001.1"/>
</dbReference>
<evidence type="ECO:0000256" key="2">
    <source>
        <dbReference type="ARBA" id="ARBA00022692"/>
    </source>
</evidence>
<gene>
    <name evidence="7" type="ORF">BCF58_1177</name>
</gene>
<dbReference type="OrthoDB" id="9787814at2"/>
<evidence type="ECO:0000256" key="1">
    <source>
        <dbReference type="ARBA" id="ARBA00004141"/>
    </source>
</evidence>
<evidence type="ECO:0000256" key="5">
    <source>
        <dbReference type="SAM" id="Phobius"/>
    </source>
</evidence>
<evidence type="ECO:0000256" key="3">
    <source>
        <dbReference type="ARBA" id="ARBA00022989"/>
    </source>
</evidence>
<feature type="transmembrane region" description="Helical" evidence="5">
    <location>
        <begin position="343"/>
        <end position="362"/>
    </location>
</feature>
<feature type="transmembrane region" description="Helical" evidence="5">
    <location>
        <begin position="321"/>
        <end position="337"/>
    </location>
</feature>
<keyword evidence="4 5" id="KW-0472">Membrane</keyword>
<proteinExistence type="predicted"/>
<dbReference type="InterPro" id="IPR052946">
    <property type="entry name" value="Alkaline_pH_Ca-Antiporter"/>
</dbReference>
<reference evidence="7 8" key="1">
    <citation type="submission" date="2018-10" db="EMBL/GenBank/DDBJ databases">
        <title>Genomic Encyclopedia of Archaeal and Bacterial Type Strains, Phase II (KMG-II): from individual species to whole genera.</title>
        <authorList>
            <person name="Goeker M."/>
        </authorList>
    </citation>
    <scope>NUCLEOTIDE SEQUENCE [LARGE SCALE GENOMIC DNA]</scope>
    <source>
        <strain evidence="7 8">DSM 14219</strain>
    </source>
</reference>
<sequence>MNQKLYLLLWTIVVPVLAWVAYFCIPLMLGGVWYSLFLTILLIGSVLAAVHHAEVIAYKTGEPFGTFLLALAITIIEVALIASLMIMANNKLDTISLARDTVLAAVMIILTGIIGVCILVGAARYKEQVFSLQSVSASLVTLTAILVFVLILPNYTISIDKSEYSPVQLIFIASVCLVLYISFIMIQTVRHREYFSSPYAKEDEELLPEKPTLKVTLISIIFLILCLAIVVLLAKSLAPDIEMMVLKAGAPKSLVGVIIAAVVLLPEGIAAFQAAWKNRIQTSLNLALGSALASIGLTIPAVAVVSVVTGMRITLGIDMKAMILLVLAQFTIILALATGRTNILQGIVLLMVFIVYLFMIIFP</sequence>
<feature type="transmembrane region" description="Helical" evidence="5">
    <location>
        <begin position="135"/>
        <end position="157"/>
    </location>
</feature>
<name>A0A495SNU6_9FLAO</name>
<evidence type="ECO:0000313" key="8">
    <source>
        <dbReference type="Proteomes" id="UP000272428"/>
    </source>
</evidence>
<feature type="transmembrane region" description="Helical" evidence="5">
    <location>
        <begin position="101"/>
        <end position="123"/>
    </location>
</feature>